<evidence type="ECO:0000313" key="3">
    <source>
        <dbReference type="EMBL" id="STX29325.1"/>
    </source>
</evidence>
<evidence type="ECO:0000313" key="4">
    <source>
        <dbReference type="Proteomes" id="UP000254968"/>
    </source>
</evidence>
<dbReference type="EMBL" id="UGNV01000001">
    <property type="protein sequence ID" value="STX29325.1"/>
    <property type="molecule type" value="Genomic_DNA"/>
</dbReference>
<keyword evidence="1" id="KW-1133">Transmembrane helix</keyword>
<dbReference type="PANTHER" id="PTHR30336:SF4">
    <property type="entry name" value="ENVELOPE BIOGENESIS FACTOR ELYC"/>
    <property type="match status" value="1"/>
</dbReference>
<dbReference type="Gene3D" id="3.40.50.620">
    <property type="entry name" value="HUPs"/>
    <property type="match status" value="1"/>
</dbReference>
<feature type="domain" description="DUF218" evidence="2">
    <location>
        <begin position="69"/>
        <end position="233"/>
    </location>
</feature>
<dbReference type="GO" id="GO:0043164">
    <property type="term" value="P:Gram-negative-bacterium-type cell wall biogenesis"/>
    <property type="evidence" value="ECO:0007669"/>
    <property type="project" value="TreeGrafter"/>
</dbReference>
<dbReference type="GO" id="GO:0000270">
    <property type="term" value="P:peptidoglycan metabolic process"/>
    <property type="evidence" value="ECO:0007669"/>
    <property type="project" value="TreeGrafter"/>
</dbReference>
<dbReference type="PANTHER" id="PTHR30336">
    <property type="entry name" value="INNER MEMBRANE PROTEIN, PROBABLE PERMEASE"/>
    <property type="match status" value="1"/>
</dbReference>
<dbReference type="InterPro" id="IPR003848">
    <property type="entry name" value="DUF218"/>
</dbReference>
<evidence type="ECO:0000259" key="2">
    <source>
        <dbReference type="Pfam" id="PF02698"/>
    </source>
</evidence>
<dbReference type="AlphaFoldDB" id="A0A378I3M8"/>
<dbReference type="GO" id="GO:0005886">
    <property type="term" value="C:plasma membrane"/>
    <property type="evidence" value="ECO:0007669"/>
    <property type="project" value="TreeGrafter"/>
</dbReference>
<accession>A0A378I3M8</accession>
<reference evidence="3 4" key="1">
    <citation type="submission" date="2018-06" db="EMBL/GenBank/DDBJ databases">
        <authorList>
            <consortium name="Pathogen Informatics"/>
            <person name="Doyle S."/>
        </authorList>
    </citation>
    <scope>NUCLEOTIDE SEQUENCE [LARGE SCALE GENOMIC DNA]</scope>
    <source>
        <strain evidence="3 4">NCTC13315</strain>
    </source>
</reference>
<dbReference type="InterPro" id="IPR014729">
    <property type="entry name" value="Rossmann-like_a/b/a_fold"/>
</dbReference>
<gene>
    <name evidence="3" type="ORF">NCTC13315_01864</name>
</gene>
<dbReference type="Pfam" id="PF02698">
    <property type="entry name" value="DUF218"/>
    <property type="match status" value="1"/>
</dbReference>
<proteinExistence type="predicted"/>
<protein>
    <submittedName>
        <fullName evidence="3">DUF218 domain</fullName>
    </submittedName>
</protein>
<keyword evidence="1" id="KW-0472">Membrane</keyword>
<dbReference type="Proteomes" id="UP000254968">
    <property type="component" value="Unassembled WGS sequence"/>
</dbReference>
<evidence type="ECO:0000256" key="1">
    <source>
        <dbReference type="SAM" id="Phobius"/>
    </source>
</evidence>
<feature type="transmembrane region" description="Helical" evidence="1">
    <location>
        <begin position="30"/>
        <end position="52"/>
    </location>
</feature>
<keyword evidence="4" id="KW-1185">Reference proteome</keyword>
<dbReference type="CDD" id="cd06259">
    <property type="entry name" value="YdcF-like"/>
    <property type="match status" value="1"/>
</dbReference>
<organism evidence="3 4">
    <name type="scientific">Legionella beliardensis</name>
    <dbReference type="NCBI Taxonomy" id="91822"/>
    <lineage>
        <taxon>Bacteria</taxon>
        <taxon>Pseudomonadati</taxon>
        <taxon>Pseudomonadota</taxon>
        <taxon>Gammaproteobacteria</taxon>
        <taxon>Legionellales</taxon>
        <taxon>Legionellaceae</taxon>
        <taxon>Legionella</taxon>
    </lineage>
</organism>
<sequence>MITLLIVYLLLIALISLIFAYIKIALFLIFISVAFLLLGGCGIITSILLKYLQAAYTVPITSINKKRVAIILFGCSTIRWPNFLVKATFFSYSRIFEAVRLYYLCQKNNCKCTIIISGADVHTPGKTEAETYYEELLSAGIDAKNIKLEKMSVNTYQNAQFVCKIMDELEPYEQIFLVTSAIFLKRMMMYLLHFGLRPIPTPSPADYMGAWVSLKPSGYNLFILEHVIHEYVALLRFYFYQKLKAKL</sequence>
<dbReference type="InterPro" id="IPR051599">
    <property type="entry name" value="Cell_Envelope_Assoc"/>
</dbReference>
<name>A0A378I3M8_9GAMM</name>
<keyword evidence="1" id="KW-0812">Transmembrane</keyword>